<dbReference type="Pfam" id="PF17677">
    <property type="entry name" value="Glyco_hydro38C2"/>
    <property type="match status" value="1"/>
</dbReference>
<accession>A0A1W0WWS9</accession>
<dbReference type="InterPro" id="IPR027291">
    <property type="entry name" value="Glyco_hydro_38_N_sf"/>
</dbReference>
<dbReference type="Pfam" id="PF07748">
    <property type="entry name" value="Glyco_hydro_38C"/>
    <property type="match status" value="1"/>
</dbReference>
<dbReference type="EC" id="3.2.1.24" evidence="3"/>
<evidence type="ECO:0000313" key="9">
    <source>
        <dbReference type="EMBL" id="OQV19664.1"/>
    </source>
</evidence>
<evidence type="ECO:0000256" key="5">
    <source>
        <dbReference type="ARBA" id="ARBA00022801"/>
    </source>
</evidence>
<evidence type="ECO:0000256" key="2">
    <source>
        <dbReference type="ARBA" id="ARBA00009792"/>
    </source>
</evidence>
<dbReference type="InterPro" id="IPR000602">
    <property type="entry name" value="Glyco_hydro_38_N"/>
</dbReference>
<dbReference type="InterPro" id="IPR028995">
    <property type="entry name" value="Glyco_hydro_57/38_cen_sf"/>
</dbReference>
<protein>
    <recommendedName>
        <fullName evidence="3">alpha-mannosidase</fullName>
        <ecNumber evidence="3">3.2.1.24</ecNumber>
    </recommendedName>
</protein>
<name>A0A1W0WWS9_HYPEX</name>
<dbReference type="PANTHER" id="PTHR46017:SF1">
    <property type="entry name" value="ALPHA-MANNOSIDASE 2C1"/>
    <property type="match status" value="1"/>
</dbReference>
<dbReference type="FunFam" id="2.70.98.30:FF:000001">
    <property type="entry name" value="alpha-mannosidase 2C1 isoform X2"/>
    <property type="match status" value="1"/>
</dbReference>
<dbReference type="OrthoDB" id="10261055at2759"/>
<comment type="similarity">
    <text evidence="2">Belongs to the glycosyl hydrolase 38 family.</text>
</comment>
<keyword evidence="10" id="KW-1185">Reference proteome</keyword>
<dbReference type="InterPro" id="IPR037094">
    <property type="entry name" value="Glyco_hydro_38_cen_sf"/>
</dbReference>
<dbReference type="Gene3D" id="1.20.1270.50">
    <property type="entry name" value="Glycoside hydrolase family 38, central domain"/>
    <property type="match status" value="1"/>
</dbReference>
<keyword evidence="5" id="KW-0378">Hydrolase</keyword>
<dbReference type="InterPro" id="IPR011013">
    <property type="entry name" value="Gal_mutarotase_sf_dom"/>
</dbReference>
<dbReference type="GO" id="GO:0004559">
    <property type="term" value="F:alpha-mannosidase activity"/>
    <property type="evidence" value="ECO:0007669"/>
    <property type="project" value="UniProtKB-EC"/>
</dbReference>
<evidence type="ECO:0000313" key="10">
    <source>
        <dbReference type="Proteomes" id="UP000192578"/>
    </source>
</evidence>
<dbReference type="Pfam" id="PF09261">
    <property type="entry name" value="Alpha-mann_mid"/>
    <property type="match status" value="1"/>
</dbReference>
<evidence type="ECO:0000256" key="3">
    <source>
        <dbReference type="ARBA" id="ARBA00012752"/>
    </source>
</evidence>
<dbReference type="SUPFAM" id="SSF88688">
    <property type="entry name" value="Families 57/38 glycoside transferase middle domain"/>
    <property type="match status" value="1"/>
</dbReference>
<dbReference type="SUPFAM" id="SSF88713">
    <property type="entry name" value="Glycoside hydrolase/deacetylase"/>
    <property type="match status" value="1"/>
</dbReference>
<evidence type="ECO:0000256" key="4">
    <source>
        <dbReference type="ARBA" id="ARBA00022723"/>
    </source>
</evidence>
<evidence type="ECO:0000256" key="6">
    <source>
        <dbReference type="ARBA" id="ARBA00023295"/>
    </source>
</evidence>
<organism evidence="9 10">
    <name type="scientific">Hypsibius exemplaris</name>
    <name type="common">Freshwater tardigrade</name>
    <dbReference type="NCBI Taxonomy" id="2072580"/>
    <lineage>
        <taxon>Eukaryota</taxon>
        <taxon>Metazoa</taxon>
        <taxon>Ecdysozoa</taxon>
        <taxon>Tardigrada</taxon>
        <taxon>Eutardigrada</taxon>
        <taxon>Parachela</taxon>
        <taxon>Hypsibioidea</taxon>
        <taxon>Hypsibiidae</taxon>
        <taxon>Hypsibius</taxon>
    </lineage>
</organism>
<feature type="domain" description="Glycoside hydrolase family 38 central" evidence="8">
    <location>
        <begin position="552"/>
        <end position="628"/>
    </location>
</feature>
<dbReference type="InterPro" id="IPR054723">
    <property type="entry name" value="Ams1-like_N"/>
</dbReference>
<dbReference type="GO" id="GO:0046872">
    <property type="term" value="F:metal ion binding"/>
    <property type="evidence" value="ECO:0007669"/>
    <property type="project" value="UniProtKB-KW"/>
</dbReference>
<keyword evidence="4" id="KW-0479">Metal-binding</keyword>
<sequence>MSEVVASLTKNRRTTLERVEKFLSKEYFVDVNLYGRLYRQSQDITDILHWNASSPSPSPSTLPHPDTTDHASTCSSEHTHQPAWKVSVPEKEHFAPYKLGEPFGPTFSTHFFHVAIAIPPAWLGGEVHLLWDSGSEAMIWRDRALTEPLQALSGGVDFQMRDCFVLGKKIEECERTRELWLEVACNDLFGAGAGGMINPPDMGRMFAVKKAKIAVFDREVWELFTDLEVIVGMAKSLPENDPRNHDAMYLANHIVNVMKTTDAKISEVRKLTQTFFSRKNGDSQHKIFALGHCHIDCAWLWTYDETIRKCGRSWITMVRLMEEYPDFRFVCSSAQQFQWVKDYYPLAYDQIKKFVKNGQFIPVGGTWVEMDGNLPSGEAFIRQFLYGQKFFEEEFGKRCDIFWLPDTFGYSAQLPQIMRLAGIKFFLTQKLSWSLTNQFPHHNFLWRGIDGSEVLVHFPPGDSYGMDLTVADTLKTVDKLKDKGRAHQSVLLYGYGDGGGGPTPAMIERGRRMRDVDGLPKVVLNESISDFFAALEKEQANLNTWSGELYLELHNGTYTTQGEIKRKNRLVQNLLRDVEFLDAVLMAFYGIPPVDRKSQWHDLMLQQFHDVLPGSSIGLVNQDANRILSGLIEGLQVECAAALAHLVENGDETALFNATAGEIRFKSADTSSLGNVFHTLPPYSLTSSFNRLTAQAYTTSLTQQGEYFILENRQIVVTLDKFGQISSMLLNSGYAQAVRQCIAPGGTANSLVMFDDVPLYWDAWDCMDYHLEARMIEKNFVRADMVDGSVLVVEFQMSSACSVLQKISLVPDAAVVLVNCTVNWKEKHKFLKMEVDANITSENRRATYEIQHGYVERPAHRNTSWDWAKFEVCCQRWADLSEHGFGVSVLNATNHGFSIRERKMALSLLRAPKCPDADADMGVHELRYAIMPHWGTFQDAGVVQQAIALNDTWDPRIAPLIPPNSAAPPPNEQQTEEHLSGLIQFFTLSNPAVVLDAVKAAENGMSRTIVIRLYEAYGGAATCRVVTRFPVNGFQECDILEDVVGAPLKELSDSSFIVQLRAFEIKTYLLFLSDEIKLK</sequence>
<keyword evidence="6" id="KW-0326">Glycosidase</keyword>
<reference evidence="10" key="1">
    <citation type="submission" date="2017-01" db="EMBL/GenBank/DDBJ databases">
        <title>Comparative genomics of anhydrobiosis in the tardigrade Hypsibius dujardini.</title>
        <authorList>
            <person name="Yoshida Y."/>
            <person name="Koutsovoulos G."/>
            <person name="Laetsch D."/>
            <person name="Stevens L."/>
            <person name="Kumar S."/>
            <person name="Horikawa D."/>
            <person name="Ishino K."/>
            <person name="Komine S."/>
            <person name="Tomita M."/>
            <person name="Blaxter M."/>
            <person name="Arakawa K."/>
        </authorList>
    </citation>
    <scope>NUCLEOTIDE SEQUENCE [LARGE SCALE GENOMIC DNA]</scope>
    <source>
        <strain evidence="10">Z151</strain>
    </source>
</reference>
<evidence type="ECO:0000259" key="8">
    <source>
        <dbReference type="SMART" id="SM00872"/>
    </source>
</evidence>
<dbReference type="GO" id="GO:0006013">
    <property type="term" value="P:mannose metabolic process"/>
    <property type="evidence" value="ECO:0007669"/>
    <property type="project" value="InterPro"/>
</dbReference>
<dbReference type="Pfam" id="PF22907">
    <property type="entry name" value="Ams1-like_1st"/>
    <property type="match status" value="1"/>
</dbReference>
<evidence type="ECO:0000256" key="1">
    <source>
        <dbReference type="ARBA" id="ARBA00000365"/>
    </source>
</evidence>
<evidence type="ECO:0000256" key="7">
    <source>
        <dbReference type="SAM" id="MobiDB-lite"/>
    </source>
</evidence>
<dbReference type="SUPFAM" id="SSF74650">
    <property type="entry name" value="Galactose mutarotase-like"/>
    <property type="match status" value="1"/>
</dbReference>
<feature type="region of interest" description="Disordered" evidence="7">
    <location>
        <begin position="55"/>
        <end position="82"/>
    </location>
</feature>
<comment type="catalytic activity">
    <reaction evidence="1">
        <text>Hydrolysis of terminal, non-reducing alpha-D-mannose residues in alpha-D-mannosides.</text>
        <dbReference type="EC" id="3.2.1.24"/>
    </reaction>
</comment>
<dbReference type="InterPro" id="IPR041147">
    <property type="entry name" value="GH38_C"/>
</dbReference>
<dbReference type="Proteomes" id="UP000192578">
    <property type="component" value="Unassembled WGS sequence"/>
</dbReference>
<dbReference type="InterPro" id="IPR015341">
    <property type="entry name" value="Glyco_hydro_38_cen"/>
</dbReference>
<dbReference type="AlphaFoldDB" id="A0A1W0WWS9"/>
<dbReference type="SMART" id="SM00872">
    <property type="entry name" value="Alpha-mann_mid"/>
    <property type="match status" value="1"/>
</dbReference>
<comment type="caution">
    <text evidence="9">The sequence shown here is derived from an EMBL/GenBank/DDBJ whole genome shotgun (WGS) entry which is preliminary data.</text>
</comment>
<dbReference type="InterPro" id="IPR011330">
    <property type="entry name" value="Glyco_hydro/deAcase_b/a-brl"/>
</dbReference>
<dbReference type="GO" id="GO:0009313">
    <property type="term" value="P:oligosaccharide catabolic process"/>
    <property type="evidence" value="ECO:0007669"/>
    <property type="project" value="TreeGrafter"/>
</dbReference>
<dbReference type="PANTHER" id="PTHR46017">
    <property type="entry name" value="ALPHA-MANNOSIDASE 2C1"/>
    <property type="match status" value="1"/>
</dbReference>
<dbReference type="GO" id="GO:0030246">
    <property type="term" value="F:carbohydrate binding"/>
    <property type="evidence" value="ECO:0007669"/>
    <property type="project" value="InterPro"/>
</dbReference>
<proteinExistence type="inferred from homology"/>
<dbReference type="FunFam" id="3.20.110.10:FF:000002">
    <property type="entry name" value="alpha-mannosidase 2C1 isoform X1"/>
    <property type="match status" value="1"/>
</dbReference>
<dbReference type="Gene3D" id="3.20.110.10">
    <property type="entry name" value="Glycoside hydrolase 38, N terminal domain"/>
    <property type="match status" value="1"/>
</dbReference>
<dbReference type="InterPro" id="IPR011682">
    <property type="entry name" value="Glyco_hydro_38_C"/>
</dbReference>
<dbReference type="Pfam" id="PF01074">
    <property type="entry name" value="Glyco_hydro_38N"/>
    <property type="match status" value="1"/>
</dbReference>
<gene>
    <name evidence="9" type="ORF">BV898_06206</name>
</gene>
<dbReference type="EMBL" id="MTYJ01000036">
    <property type="protein sequence ID" value="OQV19664.1"/>
    <property type="molecule type" value="Genomic_DNA"/>
</dbReference>
<dbReference type="Gene3D" id="2.70.98.30">
    <property type="entry name" value="Golgi alpha-mannosidase II, domain 4"/>
    <property type="match status" value="1"/>
</dbReference>